<dbReference type="AlphaFoldDB" id="A0A0F9V854"/>
<dbReference type="InterPro" id="IPR011322">
    <property type="entry name" value="N-reg_PII-like_a/b"/>
</dbReference>
<sequence length="83" mass="9289">MDKIKEKEKKSEEDLGLKEVHTVWGPVEADVIKSFLQSNGISCLLRGRVVQSVHPFSTDGLGEVKILVPKKDYALAKKLLKNK</sequence>
<evidence type="ECO:0000313" key="2">
    <source>
        <dbReference type="EMBL" id="KKN62038.1"/>
    </source>
</evidence>
<gene>
    <name evidence="2" type="ORF">LCGC14_0515900</name>
</gene>
<evidence type="ECO:0000259" key="1">
    <source>
        <dbReference type="Pfam" id="PF09413"/>
    </source>
</evidence>
<protein>
    <recommendedName>
        <fullName evidence="1">DUF2007 domain-containing protein</fullName>
    </recommendedName>
</protein>
<accession>A0A0F9V854</accession>
<comment type="caution">
    <text evidence="2">The sequence shown here is derived from an EMBL/GenBank/DDBJ whole genome shotgun (WGS) entry which is preliminary data.</text>
</comment>
<feature type="domain" description="DUF2007" evidence="1">
    <location>
        <begin position="18"/>
        <end position="82"/>
    </location>
</feature>
<proteinExistence type="predicted"/>
<dbReference type="Pfam" id="PF09413">
    <property type="entry name" value="DUF2007"/>
    <property type="match status" value="1"/>
</dbReference>
<dbReference type="Gene3D" id="3.30.70.790">
    <property type="entry name" value="UreE, C-terminal domain"/>
    <property type="match status" value="1"/>
</dbReference>
<dbReference type="InterPro" id="IPR018551">
    <property type="entry name" value="DUF2007"/>
</dbReference>
<reference evidence="2" key="1">
    <citation type="journal article" date="2015" name="Nature">
        <title>Complex archaea that bridge the gap between prokaryotes and eukaryotes.</title>
        <authorList>
            <person name="Spang A."/>
            <person name="Saw J.H."/>
            <person name="Jorgensen S.L."/>
            <person name="Zaremba-Niedzwiedzka K."/>
            <person name="Martijn J."/>
            <person name="Lind A.E."/>
            <person name="van Eijk R."/>
            <person name="Schleper C."/>
            <person name="Guy L."/>
            <person name="Ettema T.J."/>
        </authorList>
    </citation>
    <scope>NUCLEOTIDE SEQUENCE</scope>
</reference>
<organism evidence="2">
    <name type="scientific">marine sediment metagenome</name>
    <dbReference type="NCBI Taxonomy" id="412755"/>
    <lineage>
        <taxon>unclassified sequences</taxon>
        <taxon>metagenomes</taxon>
        <taxon>ecological metagenomes</taxon>
    </lineage>
</organism>
<name>A0A0F9V854_9ZZZZ</name>
<dbReference type="EMBL" id="LAZR01000637">
    <property type="protein sequence ID" value="KKN62038.1"/>
    <property type="molecule type" value="Genomic_DNA"/>
</dbReference>
<dbReference type="SUPFAM" id="SSF54913">
    <property type="entry name" value="GlnB-like"/>
    <property type="match status" value="1"/>
</dbReference>